<organism evidence="5 6">
    <name type="scientific">Serratia fonticola</name>
    <dbReference type="NCBI Taxonomy" id="47917"/>
    <lineage>
        <taxon>Bacteria</taxon>
        <taxon>Pseudomonadati</taxon>
        <taxon>Pseudomonadota</taxon>
        <taxon>Gammaproteobacteria</taxon>
        <taxon>Enterobacterales</taxon>
        <taxon>Yersiniaceae</taxon>
        <taxon>Serratia</taxon>
    </lineage>
</organism>
<gene>
    <name evidence="5" type="ORF">NCTC13193_02518</name>
</gene>
<evidence type="ECO:0000256" key="1">
    <source>
        <dbReference type="ARBA" id="ARBA00023125"/>
    </source>
</evidence>
<dbReference type="CDD" id="cd00383">
    <property type="entry name" value="trans_reg_C"/>
    <property type="match status" value="1"/>
</dbReference>
<dbReference type="EMBL" id="LR134492">
    <property type="protein sequence ID" value="VEI69016.1"/>
    <property type="molecule type" value="Genomic_DNA"/>
</dbReference>
<dbReference type="AlphaFoldDB" id="A0A3S4WZB5"/>
<dbReference type="SMART" id="SM00862">
    <property type="entry name" value="Trans_reg_C"/>
    <property type="match status" value="1"/>
</dbReference>
<dbReference type="GO" id="GO:0006355">
    <property type="term" value="P:regulation of DNA-templated transcription"/>
    <property type="evidence" value="ECO:0007669"/>
    <property type="project" value="InterPro"/>
</dbReference>
<feature type="transmembrane region" description="Helical" evidence="3">
    <location>
        <begin position="137"/>
        <end position="160"/>
    </location>
</feature>
<keyword evidence="3" id="KW-1133">Transmembrane helix</keyword>
<sequence length="215" mass="24288">MTKPQYLIEGDVLFCPNSVGFYHQEVQEEIVTISSSAARLFSFLIKNKGEIVEREVLLQKVWDDYGLQASNNNLNQCLSTLRRIIKSMGIDKNIIETIPKVGLRIASDVAIEEIAINQGEPELPRKEKKNFLSKVKITYVLIALVIILTVTTVVHIFHIYQHYYQSDANVTAMRWSNVLCESTAEQSVGHIPKLSSFANTGSHLLKRELVSSLKL</sequence>
<evidence type="ECO:0000313" key="6">
    <source>
        <dbReference type="Proteomes" id="UP000270487"/>
    </source>
</evidence>
<name>A0A3S4WZB5_SERFO</name>
<protein>
    <submittedName>
        <fullName evidence="5">Invasion protein regulator</fullName>
    </submittedName>
</protein>
<evidence type="ECO:0000256" key="3">
    <source>
        <dbReference type="SAM" id="Phobius"/>
    </source>
</evidence>
<feature type="DNA-binding region" description="OmpR/PhoB-type" evidence="2">
    <location>
        <begin position="3"/>
        <end position="107"/>
    </location>
</feature>
<evidence type="ECO:0000313" key="5">
    <source>
        <dbReference type="EMBL" id="VEI69016.1"/>
    </source>
</evidence>
<dbReference type="InterPro" id="IPR016032">
    <property type="entry name" value="Sig_transdc_resp-reg_C-effctor"/>
</dbReference>
<dbReference type="InterPro" id="IPR036388">
    <property type="entry name" value="WH-like_DNA-bd_sf"/>
</dbReference>
<evidence type="ECO:0000256" key="2">
    <source>
        <dbReference type="PROSITE-ProRule" id="PRU01091"/>
    </source>
</evidence>
<accession>A0A3S4WZB5</accession>
<dbReference type="GO" id="GO:0003677">
    <property type="term" value="F:DNA binding"/>
    <property type="evidence" value="ECO:0007669"/>
    <property type="project" value="UniProtKB-UniRule"/>
</dbReference>
<keyword evidence="3" id="KW-0812">Transmembrane</keyword>
<dbReference type="Pfam" id="PF00486">
    <property type="entry name" value="Trans_reg_C"/>
    <property type="match status" value="1"/>
</dbReference>
<dbReference type="Gene3D" id="1.10.10.10">
    <property type="entry name" value="Winged helix-like DNA-binding domain superfamily/Winged helix DNA-binding domain"/>
    <property type="match status" value="1"/>
</dbReference>
<dbReference type="RefSeq" id="WP_121606671.1">
    <property type="nucleotide sequence ID" value="NZ_CAMISF010000010.1"/>
</dbReference>
<dbReference type="PROSITE" id="PS51755">
    <property type="entry name" value="OMPR_PHOB"/>
    <property type="match status" value="1"/>
</dbReference>
<reference evidence="5 6" key="1">
    <citation type="submission" date="2018-12" db="EMBL/GenBank/DDBJ databases">
        <authorList>
            <consortium name="Pathogen Informatics"/>
        </authorList>
    </citation>
    <scope>NUCLEOTIDE SEQUENCE [LARGE SCALE GENOMIC DNA]</scope>
    <source>
        <strain evidence="5 6">NCTC13193</strain>
    </source>
</reference>
<dbReference type="InterPro" id="IPR001867">
    <property type="entry name" value="OmpR/PhoB-type_DNA-bd"/>
</dbReference>
<evidence type="ECO:0000259" key="4">
    <source>
        <dbReference type="PROSITE" id="PS51755"/>
    </source>
</evidence>
<dbReference type="SUPFAM" id="SSF46894">
    <property type="entry name" value="C-terminal effector domain of the bipartite response regulators"/>
    <property type="match status" value="1"/>
</dbReference>
<proteinExistence type="predicted"/>
<feature type="domain" description="OmpR/PhoB-type" evidence="4">
    <location>
        <begin position="3"/>
        <end position="107"/>
    </location>
</feature>
<keyword evidence="1 2" id="KW-0238">DNA-binding</keyword>
<dbReference type="GO" id="GO:0000160">
    <property type="term" value="P:phosphorelay signal transduction system"/>
    <property type="evidence" value="ECO:0007669"/>
    <property type="project" value="InterPro"/>
</dbReference>
<keyword evidence="3" id="KW-0472">Membrane</keyword>
<dbReference type="Proteomes" id="UP000270487">
    <property type="component" value="Chromosome"/>
</dbReference>